<dbReference type="InterPro" id="IPR005474">
    <property type="entry name" value="Transketolase_N"/>
</dbReference>
<accession>A0A1X7F315</accession>
<dbReference type="Proteomes" id="UP000192906">
    <property type="component" value="Unassembled WGS sequence"/>
</dbReference>
<comment type="similarity">
    <text evidence="2">Belongs to the transketolase family.</text>
</comment>
<sequence length="278" mass="30779">MNTSKYDELEKFAAKLRKSIIIMNCHAGSGHPGGSLSCVEIISWLYCNEMNYCTENMNDPGRDRFILSKGHSCLSLYAALAEKGFFSKEEFKTLRHAGGMLQGHPDRLKTPGVEFNSGSLGQGFSFALGCALGAKRAGRKSRIYALLGDGELNEGQIWEGCMFAAHHNLDNMVAIVDYNKLQSDDLNTKITAIEPLNDKFKAFGWHVIEIDGHDFREISNAFTRARAMAGKPTMIIAHTVKGKGVSYMENVPKWHGSLCPTGKERECAMRECGCEELI</sequence>
<keyword evidence="3" id="KW-0786">Thiamine pyrophosphate</keyword>
<comment type="cofactor">
    <cofactor evidence="1">
        <name>thiamine diphosphate</name>
        <dbReference type="ChEBI" id="CHEBI:58937"/>
    </cofactor>
</comment>
<evidence type="ECO:0000256" key="2">
    <source>
        <dbReference type="ARBA" id="ARBA00007131"/>
    </source>
</evidence>
<gene>
    <name evidence="5" type="ORF">SAMN06295933_3626</name>
</gene>
<reference evidence="6" key="1">
    <citation type="submission" date="2017-04" db="EMBL/GenBank/DDBJ databases">
        <authorList>
            <person name="Varghese N."/>
            <person name="Submissions S."/>
        </authorList>
    </citation>
    <scope>NUCLEOTIDE SEQUENCE [LARGE SCALE GENOMIC DNA]</scope>
    <source>
        <strain evidence="6">K3S</strain>
    </source>
</reference>
<keyword evidence="6" id="KW-1185">Reference proteome</keyword>
<dbReference type="SUPFAM" id="SSF52518">
    <property type="entry name" value="Thiamin diphosphate-binding fold (THDP-binding)"/>
    <property type="match status" value="1"/>
</dbReference>
<dbReference type="Gene3D" id="3.40.50.970">
    <property type="match status" value="1"/>
</dbReference>
<dbReference type="EMBL" id="FWZU01000010">
    <property type="protein sequence ID" value="SMF44971.1"/>
    <property type="molecule type" value="Genomic_DNA"/>
</dbReference>
<dbReference type="AlphaFoldDB" id="A0A1X7F315"/>
<protein>
    <submittedName>
        <fullName evidence="5">Transketolase subunit A</fullName>
    </submittedName>
</protein>
<evidence type="ECO:0000313" key="6">
    <source>
        <dbReference type="Proteomes" id="UP000192906"/>
    </source>
</evidence>
<dbReference type="STRING" id="1519643.SAMN06295933_3626"/>
<organism evidence="5 6">
    <name type="scientific">Desulfovibrio gilichinskyi</name>
    <dbReference type="NCBI Taxonomy" id="1519643"/>
    <lineage>
        <taxon>Bacteria</taxon>
        <taxon>Pseudomonadati</taxon>
        <taxon>Thermodesulfobacteriota</taxon>
        <taxon>Desulfovibrionia</taxon>
        <taxon>Desulfovibrionales</taxon>
        <taxon>Desulfovibrionaceae</taxon>
        <taxon>Desulfovibrio</taxon>
    </lineage>
</organism>
<name>A0A1X7F315_9BACT</name>
<dbReference type="RefSeq" id="WP_085104832.1">
    <property type="nucleotide sequence ID" value="NZ_FWZU01000010.1"/>
</dbReference>
<dbReference type="InterPro" id="IPR029061">
    <property type="entry name" value="THDP-binding"/>
</dbReference>
<dbReference type="Pfam" id="PF00456">
    <property type="entry name" value="Transketolase_N"/>
    <property type="match status" value="1"/>
</dbReference>
<dbReference type="CDD" id="cd02012">
    <property type="entry name" value="TPP_TK"/>
    <property type="match status" value="1"/>
</dbReference>
<evidence type="ECO:0000256" key="3">
    <source>
        <dbReference type="ARBA" id="ARBA00023052"/>
    </source>
</evidence>
<evidence type="ECO:0000313" key="5">
    <source>
        <dbReference type="EMBL" id="SMF44971.1"/>
    </source>
</evidence>
<proteinExistence type="inferred from homology"/>
<dbReference type="PANTHER" id="PTHR47514:SF1">
    <property type="entry name" value="TRANSKETOLASE N-TERMINAL SECTION-RELATED"/>
    <property type="match status" value="1"/>
</dbReference>
<dbReference type="PANTHER" id="PTHR47514">
    <property type="entry name" value="TRANSKETOLASE N-TERMINAL SECTION-RELATED"/>
    <property type="match status" value="1"/>
</dbReference>
<feature type="domain" description="Transketolase N-terminal" evidence="4">
    <location>
        <begin position="26"/>
        <end position="257"/>
    </location>
</feature>
<evidence type="ECO:0000259" key="4">
    <source>
        <dbReference type="Pfam" id="PF00456"/>
    </source>
</evidence>
<dbReference type="OrthoDB" id="8732661at2"/>
<evidence type="ECO:0000256" key="1">
    <source>
        <dbReference type="ARBA" id="ARBA00001964"/>
    </source>
</evidence>